<evidence type="ECO:0008006" key="3">
    <source>
        <dbReference type="Google" id="ProtNLM"/>
    </source>
</evidence>
<dbReference type="Proteomes" id="UP000199492">
    <property type="component" value="Unassembled WGS sequence"/>
</dbReference>
<name>A0A1G8L868_9FLAO</name>
<dbReference type="AlphaFoldDB" id="A0A1G8L868"/>
<reference evidence="2" key="1">
    <citation type="submission" date="2016-10" db="EMBL/GenBank/DDBJ databases">
        <authorList>
            <person name="Varghese N."/>
            <person name="Submissions S."/>
        </authorList>
    </citation>
    <scope>NUCLEOTIDE SEQUENCE [LARGE SCALE GENOMIC DNA]</scope>
    <source>
        <strain evidence="2">DSM 15363</strain>
    </source>
</reference>
<gene>
    <name evidence="1" type="ORF">SAMN04489796_11259</name>
</gene>
<protein>
    <recommendedName>
        <fullName evidence="3">Nitrogen regulatory protein P-II family</fullName>
    </recommendedName>
</protein>
<evidence type="ECO:0000313" key="1">
    <source>
        <dbReference type="EMBL" id="SDI51747.1"/>
    </source>
</evidence>
<proteinExistence type="predicted"/>
<organism evidence="1 2">
    <name type="scientific">Winogradskyella thalassocola</name>
    <dbReference type="NCBI Taxonomy" id="262004"/>
    <lineage>
        <taxon>Bacteria</taxon>
        <taxon>Pseudomonadati</taxon>
        <taxon>Bacteroidota</taxon>
        <taxon>Flavobacteriia</taxon>
        <taxon>Flavobacteriales</taxon>
        <taxon>Flavobacteriaceae</taxon>
        <taxon>Winogradskyella</taxon>
    </lineage>
</organism>
<evidence type="ECO:0000313" key="2">
    <source>
        <dbReference type="Proteomes" id="UP000199492"/>
    </source>
</evidence>
<dbReference type="STRING" id="262004.SAMN04489796_11259"/>
<dbReference type="EMBL" id="FNCZ01000012">
    <property type="protein sequence ID" value="SDI51747.1"/>
    <property type="molecule type" value="Genomic_DNA"/>
</dbReference>
<sequence>MSCKASKTLQVAKKMEIMKLVIVTVVDYYKKDIIKLFKQAQINNFSESDIEGFKTSATVKLSSNWFASEHTGADSELFFSFTEEENIDELFTLIKEFNKNLETDNPIKAVVVPIERFI</sequence>
<keyword evidence="2" id="KW-1185">Reference proteome</keyword>
<accession>A0A1G8L868</accession>